<dbReference type="PROSITE" id="PS50157">
    <property type="entry name" value="ZINC_FINGER_C2H2_2"/>
    <property type="match status" value="2"/>
</dbReference>
<organism evidence="13 14">
    <name type="scientific">Centropus unirufus</name>
    <dbReference type="NCBI Taxonomy" id="1118519"/>
    <lineage>
        <taxon>Eukaryota</taxon>
        <taxon>Metazoa</taxon>
        <taxon>Chordata</taxon>
        <taxon>Craniata</taxon>
        <taxon>Vertebrata</taxon>
        <taxon>Euteleostomi</taxon>
        <taxon>Archelosauria</taxon>
        <taxon>Archosauria</taxon>
        <taxon>Dinosauria</taxon>
        <taxon>Saurischia</taxon>
        <taxon>Theropoda</taxon>
        <taxon>Coelurosauria</taxon>
        <taxon>Aves</taxon>
        <taxon>Neognathae</taxon>
        <taxon>Neoaves</taxon>
        <taxon>Otidimorphae</taxon>
        <taxon>Cuculiformes</taxon>
        <taxon>Centropidae</taxon>
        <taxon>Centropus</taxon>
    </lineage>
</organism>
<dbReference type="SUPFAM" id="SSF57667">
    <property type="entry name" value="beta-beta-alpha zinc fingers"/>
    <property type="match status" value="1"/>
</dbReference>
<dbReference type="PANTHER" id="PTHR23226">
    <property type="entry name" value="ZINC FINGER AND SCAN DOMAIN-CONTAINING"/>
    <property type="match status" value="1"/>
</dbReference>
<evidence type="ECO:0000256" key="10">
    <source>
        <dbReference type="ARBA" id="ARBA00023242"/>
    </source>
</evidence>
<evidence type="ECO:0000256" key="7">
    <source>
        <dbReference type="ARBA" id="ARBA00023015"/>
    </source>
</evidence>
<protein>
    <submittedName>
        <fullName evidence="13">XFIN protein</fullName>
    </submittedName>
</protein>
<comment type="subcellular location">
    <subcellularLocation>
        <location evidence="1">Nucleus</location>
    </subcellularLocation>
</comment>
<dbReference type="Pfam" id="PF00096">
    <property type="entry name" value="zf-C2H2"/>
    <property type="match status" value="2"/>
</dbReference>
<proteinExistence type="inferred from homology"/>
<keyword evidence="3" id="KW-0479">Metal-binding</keyword>
<evidence type="ECO:0000313" key="14">
    <source>
        <dbReference type="Proteomes" id="UP000517892"/>
    </source>
</evidence>
<feature type="non-terminal residue" evidence="13">
    <location>
        <position position="1"/>
    </location>
</feature>
<keyword evidence="10" id="KW-0539">Nucleus</keyword>
<evidence type="ECO:0000256" key="9">
    <source>
        <dbReference type="ARBA" id="ARBA00023163"/>
    </source>
</evidence>
<comment type="caution">
    <text evidence="13">The sequence shown here is derived from an EMBL/GenBank/DDBJ whole genome shotgun (WGS) entry which is preliminary data.</text>
</comment>
<evidence type="ECO:0000256" key="1">
    <source>
        <dbReference type="ARBA" id="ARBA00004123"/>
    </source>
</evidence>
<dbReference type="GO" id="GO:0005634">
    <property type="term" value="C:nucleus"/>
    <property type="evidence" value="ECO:0007669"/>
    <property type="project" value="UniProtKB-SubCell"/>
</dbReference>
<reference evidence="13 14" key="1">
    <citation type="submission" date="2019-09" db="EMBL/GenBank/DDBJ databases">
        <title>Bird 10,000 Genomes (B10K) Project - Family phase.</title>
        <authorList>
            <person name="Zhang G."/>
        </authorList>
    </citation>
    <scope>NUCLEOTIDE SEQUENCE [LARGE SCALE GENOMIC DNA]</scope>
    <source>
        <strain evidence="13">B10K-DU-017-25</strain>
        <tissue evidence="13">Mixed tissue sample</tissue>
    </source>
</reference>
<evidence type="ECO:0000256" key="6">
    <source>
        <dbReference type="ARBA" id="ARBA00022833"/>
    </source>
</evidence>
<dbReference type="Proteomes" id="UP000517892">
    <property type="component" value="Unassembled WGS sequence"/>
</dbReference>
<dbReference type="GO" id="GO:0000981">
    <property type="term" value="F:DNA-binding transcription factor activity, RNA polymerase II-specific"/>
    <property type="evidence" value="ECO:0007669"/>
    <property type="project" value="TreeGrafter"/>
</dbReference>
<dbReference type="FunFam" id="3.30.160.60:FF:000690">
    <property type="entry name" value="Zinc finger protein 354C"/>
    <property type="match status" value="1"/>
</dbReference>
<gene>
    <name evidence="13" type="primary">Xfin</name>
    <name evidence="13" type="ORF">CENUNI_R14889</name>
</gene>
<feature type="domain" description="C2H2-type" evidence="12">
    <location>
        <begin position="34"/>
        <end position="56"/>
    </location>
</feature>
<evidence type="ECO:0000256" key="2">
    <source>
        <dbReference type="ARBA" id="ARBA00006991"/>
    </source>
</evidence>
<keyword evidence="9" id="KW-0804">Transcription</keyword>
<keyword evidence="14" id="KW-1185">Reference proteome</keyword>
<accession>A0A7K5AEN0</accession>
<dbReference type="InterPro" id="IPR013087">
    <property type="entry name" value="Znf_C2H2_type"/>
</dbReference>
<dbReference type="PROSITE" id="PS00028">
    <property type="entry name" value="ZINC_FINGER_C2H2_1"/>
    <property type="match status" value="2"/>
</dbReference>
<evidence type="ECO:0000256" key="8">
    <source>
        <dbReference type="ARBA" id="ARBA00023125"/>
    </source>
</evidence>
<dbReference type="SMART" id="SM00355">
    <property type="entry name" value="ZnF_C2H2"/>
    <property type="match status" value="2"/>
</dbReference>
<dbReference type="InterPro" id="IPR036236">
    <property type="entry name" value="Znf_C2H2_sf"/>
</dbReference>
<dbReference type="OrthoDB" id="6077919at2759"/>
<keyword evidence="4" id="KW-0677">Repeat</keyword>
<keyword evidence="6" id="KW-0862">Zinc</keyword>
<dbReference type="GO" id="GO:0000978">
    <property type="term" value="F:RNA polymerase II cis-regulatory region sequence-specific DNA binding"/>
    <property type="evidence" value="ECO:0007669"/>
    <property type="project" value="TreeGrafter"/>
</dbReference>
<dbReference type="GO" id="GO:0008270">
    <property type="term" value="F:zinc ion binding"/>
    <property type="evidence" value="ECO:0007669"/>
    <property type="project" value="UniProtKB-KW"/>
</dbReference>
<dbReference type="PANTHER" id="PTHR23226:SF377">
    <property type="entry name" value="ZINC FINGER AND SCAN DOMAIN-CONTAINING PROTEIN 20"/>
    <property type="match status" value="1"/>
</dbReference>
<evidence type="ECO:0000259" key="12">
    <source>
        <dbReference type="PROSITE" id="PS50157"/>
    </source>
</evidence>
<evidence type="ECO:0000256" key="5">
    <source>
        <dbReference type="ARBA" id="ARBA00022771"/>
    </source>
</evidence>
<name>A0A7K5AEN0_9AVES</name>
<dbReference type="AlphaFoldDB" id="A0A7K5AEN0"/>
<sequence>VGEDPYKCWECGKSFRQSSAFLSHVRGHGGEKPHRCGHCGKGFVVRSALSRHQRIH</sequence>
<evidence type="ECO:0000313" key="13">
    <source>
        <dbReference type="EMBL" id="NWR82059.1"/>
    </source>
</evidence>
<dbReference type="FunFam" id="3.30.160.60:FF:000212">
    <property type="entry name" value="zinc finger protein 382 isoform X2"/>
    <property type="match status" value="1"/>
</dbReference>
<feature type="non-terminal residue" evidence="13">
    <location>
        <position position="56"/>
    </location>
</feature>
<comment type="similarity">
    <text evidence="2">Belongs to the krueppel C2H2-type zinc-finger protein family.</text>
</comment>
<evidence type="ECO:0000256" key="3">
    <source>
        <dbReference type="ARBA" id="ARBA00022723"/>
    </source>
</evidence>
<evidence type="ECO:0000256" key="4">
    <source>
        <dbReference type="ARBA" id="ARBA00022737"/>
    </source>
</evidence>
<dbReference type="EMBL" id="VYZI01002712">
    <property type="protein sequence ID" value="NWR82059.1"/>
    <property type="molecule type" value="Genomic_DNA"/>
</dbReference>
<keyword evidence="7" id="KW-0805">Transcription regulation</keyword>
<feature type="domain" description="C2H2-type" evidence="12">
    <location>
        <begin position="6"/>
        <end position="33"/>
    </location>
</feature>
<keyword evidence="8" id="KW-0238">DNA-binding</keyword>
<evidence type="ECO:0000256" key="11">
    <source>
        <dbReference type="PROSITE-ProRule" id="PRU00042"/>
    </source>
</evidence>
<keyword evidence="5 11" id="KW-0863">Zinc-finger</keyword>
<dbReference type="Gene3D" id="3.30.160.60">
    <property type="entry name" value="Classic Zinc Finger"/>
    <property type="match status" value="2"/>
</dbReference>